<dbReference type="GO" id="GO:0005829">
    <property type="term" value="C:cytosol"/>
    <property type="evidence" value="ECO:0007669"/>
    <property type="project" value="TreeGrafter"/>
</dbReference>
<comment type="similarity">
    <text evidence="1">Belongs to the thioesterase PaaI family.</text>
</comment>
<gene>
    <name evidence="4" type="ORF">IV68_GL000557</name>
</gene>
<dbReference type="InterPro" id="IPR003736">
    <property type="entry name" value="PAAI_dom"/>
</dbReference>
<dbReference type="PANTHER" id="PTHR43240:SF5">
    <property type="entry name" value="1,4-DIHYDROXY-2-NAPHTHOYL-COA THIOESTERASE 1"/>
    <property type="match status" value="1"/>
</dbReference>
<dbReference type="eggNOG" id="COG2050">
    <property type="taxonomic scope" value="Bacteria"/>
</dbReference>
<dbReference type="EMBL" id="JQAX01000002">
    <property type="protein sequence ID" value="KRN32208.1"/>
    <property type="molecule type" value="Genomic_DNA"/>
</dbReference>
<dbReference type="Gene3D" id="3.10.129.10">
    <property type="entry name" value="Hotdog Thioesterase"/>
    <property type="match status" value="1"/>
</dbReference>
<feature type="domain" description="Thioesterase" evidence="3">
    <location>
        <begin position="20"/>
        <end position="98"/>
    </location>
</feature>
<dbReference type="CDD" id="cd03443">
    <property type="entry name" value="PaaI_thioesterase"/>
    <property type="match status" value="1"/>
</dbReference>
<accession>A0A0R2FVD9</accession>
<dbReference type="NCBIfam" id="TIGR00369">
    <property type="entry name" value="unchar_dom_1"/>
    <property type="match status" value="1"/>
</dbReference>
<keyword evidence="2" id="KW-0378">Hydrolase</keyword>
<dbReference type="InterPro" id="IPR006683">
    <property type="entry name" value="Thioestr_dom"/>
</dbReference>
<keyword evidence="5" id="KW-1185">Reference proteome</keyword>
<evidence type="ECO:0000259" key="3">
    <source>
        <dbReference type="Pfam" id="PF03061"/>
    </source>
</evidence>
<reference evidence="4 5" key="1">
    <citation type="journal article" date="2015" name="Genome Announc.">
        <title>Expanding the biotechnology potential of lactobacilli through comparative genomics of 213 strains and associated genera.</title>
        <authorList>
            <person name="Sun Z."/>
            <person name="Harris H.M."/>
            <person name="McCann A."/>
            <person name="Guo C."/>
            <person name="Argimon S."/>
            <person name="Zhang W."/>
            <person name="Yang X."/>
            <person name="Jeffery I.B."/>
            <person name="Cooney J.C."/>
            <person name="Kagawa T.F."/>
            <person name="Liu W."/>
            <person name="Song Y."/>
            <person name="Salvetti E."/>
            <person name="Wrobel A."/>
            <person name="Rasinkangas P."/>
            <person name="Parkhill J."/>
            <person name="Rea M.C."/>
            <person name="O'Sullivan O."/>
            <person name="Ritari J."/>
            <person name="Douillard F.P."/>
            <person name="Paul Ross R."/>
            <person name="Yang R."/>
            <person name="Briner A.E."/>
            <person name="Felis G.E."/>
            <person name="de Vos W.M."/>
            <person name="Barrangou R."/>
            <person name="Klaenhammer T.R."/>
            <person name="Caufield P.W."/>
            <person name="Cui Y."/>
            <person name="Zhang H."/>
            <person name="O'Toole P.W."/>
        </authorList>
    </citation>
    <scope>NUCLEOTIDE SEQUENCE [LARGE SCALE GENOMIC DNA]</scope>
    <source>
        <strain evidence="4 5">DSM 20190</strain>
    </source>
</reference>
<dbReference type="Pfam" id="PF03061">
    <property type="entry name" value="4HBT"/>
    <property type="match status" value="1"/>
</dbReference>
<name>A0A0R2FVD9_9LACO</name>
<dbReference type="SUPFAM" id="SSF54637">
    <property type="entry name" value="Thioesterase/thiol ester dehydrase-isomerase"/>
    <property type="match status" value="1"/>
</dbReference>
<dbReference type="InParanoid" id="A0A0R2FVD9"/>
<organism evidence="4 5">
    <name type="scientific">Weissella halotolerans DSM 20190</name>
    <dbReference type="NCBI Taxonomy" id="1123500"/>
    <lineage>
        <taxon>Bacteria</taxon>
        <taxon>Bacillati</taxon>
        <taxon>Bacillota</taxon>
        <taxon>Bacilli</taxon>
        <taxon>Lactobacillales</taxon>
        <taxon>Lactobacillaceae</taxon>
        <taxon>Weissella</taxon>
    </lineage>
</organism>
<dbReference type="Proteomes" id="UP000051296">
    <property type="component" value="Unassembled WGS sequence"/>
</dbReference>
<comment type="caution">
    <text evidence="4">The sequence shown here is derived from an EMBL/GenBank/DDBJ whole genome shotgun (WGS) entry which is preliminary data.</text>
</comment>
<dbReference type="GO" id="GO:0061522">
    <property type="term" value="F:1,4-dihydroxy-2-naphthoyl-CoA thioesterase activity"/>
    <property type="evidence" value="ECO:0007669"/>
    <property type="project" value="TreeGrafter"/>
</dbReference>
<evidence type="ECO:0000256" key="2">
    <source>
        <dbReference type="ARBA" id="ARBA00022801"/>
    </source>
</evidence>
<protein>
    <recommendedName>
        <fullName evidence="3">Thioesterase domain-containing protein</fullName>
    </recommendedName>
</protein>
<dbReference type="FunCoup" id="A0A0R2FVD9">
    <property type="interactions" value="19"/>
</dbReference>
<proteinExistence type="inferred from homology"/>
<evidence type="ECO:0000256" key="1">
    <source>
        <dbReference type="ARBA" id="ARBA00008324"/>
    </source>
</evidence>
<dbReference type="AlphaFoldDB" id="A0A0R2FVD9"/>
<evidence type="ECO:0000313" key="4">
    <source>
        <dbReference type="EMBL" id="KRN32208.1"/>
    </source>
</evidence>
<sequence>MSPSKVTLSLTISDQLKQPYGLLHGGINAVLAEHAASLGANAALEERGLNQVSVGADLQIHYLASARHGELLASAEPIKIGQRLQVWQVDIYQLPGHVLTAFATVTLANQTTN</sequence>
<dbReference type="PATRIC" id="fig|1123500.6.peg.560"/>
<dbReference type="InterPro" id="IPR029069">
    <property type="entry name" value="HotDog_dom_sf"/>
</dbReference>
<dbReference type="PANTHER" id="PTHR43240">
    <property type="entry name" value="1,4-DIHYDROXY-2-NAPHTHOYL-COA THIOESTERASE 1"/>
    <property type="match status" value="1"/>
</dbReference>
<evidence type="ECO:0000313" key="5">
    <source>
        <dbReference type="Proteomes" id="UP000051296"/>
    </source>
</evidence>
<dbReference type="STRING" id="1123500.GCA_000420365_00884"/>